<dbReference type="InterPro" id="IPR009061">
    <property type="entry name" value="DNA-bd_dom_put_sf"/>
</dbReference>
<dbReference type="InterPro" id="IPR000551">
    <property type="entry name" value="MerR-type_HTH_dom"/>
</dbReference>
<dbReference type="PANTHER" id="PTHR30204">
    <property type="entry name" value="REDOX-CYCLING DRUG-SENSING TRANSCRIPTIONAL ACTIVATOR SOXR"/>
    <property type="match status" value="1"/>
</dbReference>
<evidence type="ECO:0000313" key="3">
    <source>
        <dbReference type="EMBL" id="RSM49063.1"/>
    </source>
</evidence>
<protein>
    <submittedName>
        <fullName evidence="3">MerR family transcriptional regulator</fullName>
    </submittedName>
</protein>
<dbReference type="PANTHER" id="PTHR30204:SF98">
    <property type="entry name" value="HTH-TYPE TRANSCRIPTIONAL REGULATOR ADHR"/>
    <property type="match status" value="1"/>
</dbReference>
<evidence type="ECO:0000259" key="2">
    <source>
        <dbReference type="PROSITE" id="PS50937"/>
    </source>
</evidence>
<dbReference type="CDD" id="cd01109">
    <property type="entry name" value="HTH_YyaN"/>
    <property type="match status" value="1"/>
</dbReference>
<comment type="caution">
    <text evidence="3">The sequence shown here is derived from an EMBL/GenBank/DDBJ whole genome shotgun (WGS) entry which is preliminary data.</text>
</comment>
<evidence type="ECO:0000256" key="1">
    <source>
        <dbReference type="ARBA" id="ARBA00023125"/>
    </source>
</evidence>
<evidence type="ECO:0000313" key="4">
    <source>
        <dbReference type="Proteomes" id="UP000286716"/>
    </source>
</evidence>
<dbReference type="EMBL" id="QHHU01000004">
    <property type="protein sequence ID" value="RSM49063.1"/>
    <property type="molecule type" value="Genomic_DNA"/>
</dbReference>
<dbReference type="PROSITE" id="PS50937">
    <property type="entry name" value="HTH_MERR_2"/>
    <property type="match status" value="1"/>
</dbReference>
<dbReference type="GO" id="GO:0003677">
    <property type="term" value="F:DNA binding"/>
    <property type="evidence" value="ECO:0007669"/>
    <property type="project" value="UniProtKB-KW"/>
</dbReference>
<keyword evidence="4" id="KW-1185">Reference proteome</keyword>
<name>A0A428X124_AMYBA</name>
<proteinExistence type="predicted"/>
<dbReference type="Proteomes" id="UP000286716">
    <property type="component" value="Unassembled WGS sequence"/>
</dbReference>
<organism evidence="3 4">
    <name type="scientific">Amycolatopsis balhimycina DSM 5908</name>
    <dbReference type="NCBI Taxonomy" id="1081091"/>
    <lineage>
        <taxon>Bacteria</taxon>
        <taxon>Bacillati</taxon>
        <taxon>Actinomycetota</taxon>
        <taxon>Actinomycetes</taxon>
        <taxon>Pseudonocardiales</taxon>
        <taxon>Pseudonocardiaceae</taxon>
        <taxon>Amycolatopsis</taxon>
    </lineage>
</organism>
<dbReference type="InterPro" id="IPR047057">
    <property type="entry name" value="MerR_fam"/>
</dbReference>
<dbReference type="Pfam" id="PF13411">
    <property type="entry name" value="MerR_1"/>
    <property type="match status" value="1"/>
</dbReference>
<dbReference type="RefSeq" id="WP_020646811.1">
    <property type="nucleotide sequence ID" value="NZ_QHHU01000004.1"/>
</dbReference>
<dbReference type="AlphaFoldDB" id="A0A428X124"/>
<accession>A0A428X124</accession>
<gene>
    <name evidence="3" type="ORF">DMA12_04935</name>
</gene>
<reference evidence="3 4" key="1">
    <citation type="submission" date="2018-05" db="EMBL/GenBank/DDBJ databases">
        <title>Evolution of GPA BGCs.</title>
        <authorList>
            <person name="Waglechner N."/>
            <person name="Wright G.D."/>
        </authorList>
    </citation>
    <scope>NUCLEOTIDE SEQUENCE [LARGE SCALE GENOMIC DNA]</scope>
    <source>
        <strain evidence="3 4">DSM 5908</strain>
    </source>
</reference>
<feature type="domain" description="HTH merR-type" evidence="2">
    <location>
        <begin position="1"/>
        <end position="72"/>
    </location>
</feature>
<dbReference type="OrthoDB" id="9802944at2"/>
<dbReference type="GO" id="GO:0003700">
    <property type="term" value="F:DNA-binding transcription factor activity"/>
    <property type="evidence" value="ECO:0007669"/>
    <property type="project" value="InterPro"/>
</dbReference>
<keyword evidence="1" id="KW-0238">DNA-binding</keyword>
<dbReference type="SUPFAM" id="SSF46955">
    <property type="entry name" value="Putative DNA-binding domain"/>
    <property type="match status" value="1"/>
</dbReference>
<dbReference type="Gene3D" id="1.10.1660.10">
    <property type="match status" value="1"/>
</dbReference>
<dbReference type="SMART" id="SM00422">
    <property type="entry name" value="HTH_MERR"/>
    <property type="match status" value="1"/>
</dbReference>
<sequence length="146" mass="16228">MELGIGQVAERTGMSVHALRLYEREGLMAGPVRRDAGGRRVYTEWDVEWLLYCAKFRASGMPLATIRKFADLVRRGPGTEPERLELLREHQEQVVARIAELNECLDVISDKVRVYGEHVARGSAAGLWSHPAAAAGSPEDPVYGVR</sequence>